<feature type="region of interest" description="Disordered" evidence="4">
    <location>
        <begin position="1"/>
        <end position="57"/>
    </location>
</feature>
<gene>
    <name evidence="6" type="ORF">Ae201684_001990</name>
</gene>
<dbReference type="Pfam" id="PF00806">
    <property type="entry name" value="PUF"/>
    <property type="match status" value="2"/>
</dbReference>
<dbReference type="PANTHER" id="PTHR13389">
    <property type="entry name" value="PUMILIO HOMOLOG 3"/>
    <property type="match status" value="1"/>
</dbReference>
<dbReference type="PROSITE" id="PS50303">
    <property type="entry name" value="PUM_HD"/>
    <property type="match status" value="1"/>
</dbReference>
<evidence type="ECO:0000256" key="4">
    <source>
        <dbReference type="SAM" id="MobiDB-lite"/>
    </source>
</evidence>
<dbReference type="GO" id="GO:0003729">
    <property type="term" value="F:mRNA binding"/>
    <property type="evidence" value="ECO:0007669"/>
    <property type="project" value="TreeGrafter"/>
</dbReference>
<dbReference type="InterPro" id="IPR012959">
    <property type="entry name" value="CPL_dom"/>
</dbReference>
<feature type="repeat" description="Pumilio" evidence="3">
    <location>
        <begin position="138"/>
        <end position="173"/>
    </location>
</feature>
<dbReference type="VEuPathDB" id="FungiDB:AeMF1_011766"/>
<dbReference type="Pfam" id="PF08144">
    <property type="entry name" value="CPL"/>
    <property type="match status" value="1"/>
</dbReference>
<dbReference type="InterPro" id="IPR033133">
    <property type="entry name" value="PUM-HD"/>
</dbReference>
<reference evidence="6 7" key="1">
    <citation type="submission" date="2019-07" db="EMBL/GenBank/DDBJ databases">
        <title>Genomics analysis of Aphanomyces spp. identifies a new class of oomycete effector associated with host adaptation.</title>
        <authorList>
            <person name="Gaulin E."/>
        </authorList>
    </citation>
    <scope>NUCLEOTIDE SEQUENCE [LARGE SCALE GENOMIC DNA]</scope>
    <source>
        <strain evidence="6 7">ATCC 201684</strain>
    </source>
</reference>
<dbReference type="GO" id="GO:0005730">
    <property type="term" value="C:nucleolus"/>
    <property type="evidence" value="ECO:0007669"/>
    <property type="project" value="TreeGrafter"/>
</dbReference>
<dbReference type="InterPro" id="IPR016024">
    <property type="entry name" value="ARM-type_fold"/>
</dbReference>
<dbReference type="AlphaFoldDB" id="A0A6G0XRX1"/>
<name>A0A6G0XRX1_9STRA</name>
<feature type="domain" description="PUM-HD" evidence="5">
    <location>
        <begin position="74"/>
        <end position="462"/>
    </location>
</feature>
<dbReference type="GO" id="GO:0006417">
    <property type="term" value="P:regulation of translation"/>
    <property type="evidence" value="ECO:0007669"/>
    <property type="project" value="TreeGrafter"/>
</dbReference>
<keyword evidence="1" id="KW-0677">Repeat</keyword>
<dbReference type="InterPro" id="IPR011989">
    <property type="entry name" value="ARM-like"/>
</dbReference>
<dbReference type="Gene3D" id="1.25.10.10">
    <property type="entry name" value="Leucine-rich Repeat Variant"/>
    <property type="match status" value="1"/>
</dbReference>
<evidence type="ECO:0000313" key="6">
    <source>
        <dbReference type="EMBL" id="KAF0743196.1"/>
    </source>
</evidence>
<dbReference type="PANTHER" id="PTHR13389:SF0">
    <property type="entry name" value="PUMILIO HOMOLOG 3"/>
    <property type="match status" value="1"/>
</dbReference>
<dbReference type="SUPFAM" id="SSF48371">
    <property type="entry name" value="ARM repeat"/>
    <property type="match status" value="1"/>
</dbReference>
<evidence type="ECO:0000256" key="3">
    <source>
        <dbReference type="PROSITE-ProRule" id="PRU00317"/>
    </source>
</evidence>
<evidence type="ECO:0000313" key="7">
    <source>
        <dbReference type="Proteomes" id="UP000481153"/>
    </source>
</evidence>
<feature type="repeat" description="Pumilio" evidence="3">
    <location>
        <begin position="101"/>
        <end position="137"/>
    </location>
</feature>
<evidence type="ECO:0000259" key="5">
    <source>
        <dbReference type="PROSITE" id="PS50303"/>
    </source>
</evidence>
<dbReference type="EMBL" id="VJMJ01000020">
    <property type="protein sequence ID" value="KAF0743196.1"/>
    <property type="molecule type" value="Genomic_DNA"/>
</dbReference>
<dbReference type="InterPro" id="IPR040059">
    <property type="entry name" value="PUM3"/>
</dbReference>
<sequence>MAALEGKTSKKRSATDANIKTEANKNKAQKSAKTGKPNGASKFQKKGSANGDKPAVDFKLQRKMNRPHYEVVKRAKEIWNIIRERDVEKTKRTQLVEELFHLVSGKIYDVAAKHDASRVIQSLLKFGTPAQRTSVIQELQPQLLELAKLQYGCFLVTKMLKYGSKEDRALIVREMTGNVVKLATHNVAANMLESAHEYLQPRQLSGLKLEFYGKEFAYFKSEMEDKKKTLADIIDHSPSKKEEILTHVADLLNRMVDKQLLGLAFVQALMLEYLTVASTERINAMVPNIRDAAVALLATRAGAKVVVICLSVGTPKDRKRIIKTLKDKVFEACNHISGYLVLLRILDVVDDTVLVQKSILSELHSHWLDVALHQNGSKVLLQLLSPLNSKYFGPEEIQLLQPPMVDDNGEQVVNYKKDPQVRRNELWKGLKSTIETMCSENAAALLRSKSGGHVLFEVVKQADNEDLTAAVFDAVMNEEAQDGVEPLFADSLAHKQLQRLIGIESFGKALLEALTKPAINTWAKTNRGSFVLLAFVKEQVAGASAALKKALDVKKLSATEKALAGTKLLLEKLELA</sequence>
<dbReference type="InterPro" id="IPR001313">
    <property type="entry name" value="Pumilio_RNA-bd_rpt"/>
</dbReference>
<accession>A0A6G0XRX1</accession>
<evidence type="ECO:0000256" key="1">
    <source>
        <dbReference type="ARBA" id="ARBA00022737"/>
    </source>
</evidence>
<keyword evidence="7" id="KW-1185">Reference proteome</keyword>
<proteinExistence type="predicted"/>
<dbReference type="Proteomes" id="UP000481153">
    <property type="component" value="Unassembled WGS sequence"/>
</dbReference>
<protein>
    <recommendedName>
        <fullName evidence="5">PUM-HD domain-containing protein</fullName>
    </recommendedName>
</protein>
<keyword evidence="2" id="KW-0694">RNA-binding</keyword>
<comment type="caution">
    <text evidence="6">The sequence shown here is derived from an EMBL/GenBank/DDBJ whole genome shotgun (WGS) entry which is preliminary data.</text>
</comment>
<evidence type="ECO:0000256" key="2">
    <source>
        <dbReference type="ARBA" id="ARBA00022884"/>
    </source>
</evidence>
<dbReference type="PROSITE" id="PS50302">
    <property type="entry name" value="PUM"/>
    <property type="match status" value="2"/>
</dbReference>
<organism evidence="6 7">
    <name type="scientific">Aphanomyces euteiches</name>
    <dbReference type="NCBI Taxonomy" id="100861"/>
    <lineage>
        <taxon>Eukaryota</taxon>
        <taxon>Sar</taxon>
        <taxon>Stramenopiles</taxon>
        <taxon>Oomycota</taxon>
        <taxon>Saprolegniomycetes</taxon>
        <taxon>Saprolegniales</taxon>
        <taxon>Verrucalvaceae</taxon>
        <taxon>Aphanomyces</taxon>
    </lineage>
</organism>
<dbReference type="SMART" id="SM00025">
    <property type="entry name" value="Pumilio"/>
    <property type="match status" value="5"/>
</dbReference>